<sequence length="53" mass="6066">GGAEPGIRITIDEKFQETVDDAEKFYYEKYSKMIPFDVPITIEFSEPFMLATG</sequence>
<evidence type="ECO:0000313" key="1">
    <source>
        <dbReference type="EMBL" id="KER05366.1"/>
    </source>
</evidence>
<keyword evidence="2" id="KW-1185">Reference proteome</keyword>
<evidence type="ECO:0000313" key="2">
    <source>
        <dbReference type="Proteomes" id="UP000028027"/>
    </source>
</evidence>
<organism evidence="1 2">
    <name type="scientific">Marine Group I thaumarchaeote SCGC AAA799-E16</name>
    <dbReference type="NCBI Taxonomy" id="1502292"/>
    <lineage>
        <taxon>Archaea</taxon>
        <taxon>Nitrososphaerota</taxon>
        <taxon>Marine Group I</taxon>
    </lineage>
</organism>
<gene>
    <name evidence="1" type="ORF">AAA799E16_01995</name>
</gene>
<dbReference type="Proteomes" id="UP000028027">
    <property type="component" value="Unassembled WGS sequence"/>
</dbReference>
<reference evidence="1 2" key="1">
    <citation type="submission" date="2014-06" db="EMBL/GenBank/DDBJ databases">
        <authorList>
            <person name="Ngugi D.K."/>
            <person name="Blom J."/>
            <person name="Alam I."/>
            <person name="Rashid M."/>
            <person name="Ba Alawi W."/>
            <person name="Zhang G."/>
            <person name="Hikmawan T."/>
            <person name="Guan Y."/>
            <person name="Antunes A."/>
            <person name="Siam R."/>
            <person name="Eldorry H."/>
            <person name="Bajic V."/>
            <person name="Stingl U."/>
        </authorList>
    </citation>
    <scope>NUCLEOTIDE SEQUENCE [LARGE SCALE GENOMIC DNA]</scope>
    <source>
        <strain evidence="1">SCGC AAA799-E16</strain>
    </source>
</reference>
<name>A0A081S363_9ARCH</name>
<dbReference type="EMBL" id="JNVL01000098">
    <property type="protein sequence ID" value="KER05366.1"/>
    <property type="molecule type" value="Genomic_DNA"/>
</dbReference>
<comment type="caution">
    <text evidence="1">The sequence shown here is derived from an EMBL/GenBank/DDBJ whole genome shotgun (WGS) entry which is preliminary data.</text>
</comment>
<protein>
    <submittedName>
        <fullName evidence="1">Uncharacterized protein</fullName>
    </submittedName>
</protein>
<accession>A0A081S363</accession>
<proteinExistence type="predicted"/>
<feature type="non-terminal residue" evidence="1">
    <location>
        <position position="1"/>
    </location>
</feature>
<dbReference type="AlphaFoldDB" id="A0A081S363"/>